<feature type="domain" description="SHOCT" evidence="2">
    <location>
        <begin position="288"/>
        <end position="315"/>
    </location>
</feature>
<gene>
    <name evidence="3" type="ORF">HF964_01390</name>
</gene>
<protein>
    <submittedName>
        <fullName evidence="3">SHOCT domain-containing protein</fullName>
    </submittedName>
</protein>
<comment type="caution">
    <text evidence="3">The sequence shown here is derived from an EMBL/GenBank/DDBJ whole genome shotgun (WGS) entry which is preliminary data.</text>
</comment>
<evidence type="ECO:0000313" key="3">
    <source>
        <dbReference type="EMBL" id="NKZ23463.1"/>
    </source>
</evidence>
<dbReference type="AlphaFoldDB" id="A0A7X6S2E5"/>
<accession>A0A7X6S2E5</accession>
<evidence type="ECO:0000259" key="2">
    <source>
        <dbReference type="Pfam" id="PF09851"/>
    </source>
</evidence>
<keyword evidence="1" id="KW-0472">Membrane</keyword>
<proteinExistence type="predicted"/>
<keyword evidence="1" id="KW-0812">Transmembrane</keyword>
<dbReference type="Pfam" id="PF09851">
    <property type="entry name" value="SHOCT"/>
    <property type="match status" value="1"/>
</dbReference>
<feature type="transmembrane region" description="Helical" evidence="1">
    <location>
        <begin position="188"/>
        <end position="211"/>
    </location>
</feature>
<evidence type="ECO:0000313" key="4">
    <source>
        <dbReference type="Proteomes" id="UP000549765"/>
    </source>
</evidence>
<sequence>MNYNISVKMPWENSISFNGDIIKLHKKPGLRTKMLFGKENLDLTFSISDVVNVSYNKASLKNGYIKFTMANSHTKLTNENPYVFHFSSNSNEILDLYTELSKSDKLQKNNMTTQELRASSLDADPKGYINNFHKTATVKIDNYLMFNQTTDEILINKSILTAGKTEIIKADTIRSFEVIKDGEKSEKFGLGGATAGAILFGPVGLIGGFLLKKKKNVVSDLRVRINTTGTQSIHDIVLINSKTKANGLVASTANSNLEKIVNFIQSINFKNTEKSSNTSVQSERASYDELSKLKELLDKGIITQEDFDAKKKQILGI</sequence>
<dbReference type="InterPro" id="IPR018649">
    <property type="entry name" value="SHOCT"/>
</dbReference>
<evidence type="ECO:0000256" key="1">
    <source>
        <dbReference type="SAM" id="Phobius"/>
    </source>
</evidence>
<organism evidence="3 4">
    <name type="scientific">Periweissella fabalis</name>
    <dbReference type="NCBI Taxonomy" id="1070421"/>
    <lineage>
        <taxon>Bacteria</taxon>
        <taxon>Bacillati</taxon>
        <taxon>Bacillota</taxon>
        <taxon>Bacilli</taxon>
        <taxon>Lactobacillales</taxon>
        <taxon>Lactobacillaceae</taxon>
        <taxon>Periweissella</taxon>
    </lineage>
</organism>
<reference evidence="3 4" key="1">
    <citation type="submission" date="2020-04" db="EMBL/GenBank/DDBJ databases">
        <title>MicrobeNet Type strains.</title>
        <authorList>
            <person name="Nicholson A.C."/>
        </authorList>
    </citation>
    <scope>NUCLEOTIDE SEQUENCE [LARGE SCALE GENOMIC DNA]</scope>
    <source>
        <strain evidence="3 4">CCUG 61472</strain>
    </source>
</reference>
<dbReference type="RefSeq" id="WP_168721257.1">
    <property type="nucleotide sequence ID" value="NZ_JAAXPN010000001.1"/>
</dbReference>
<name>A0A7X6S2E5_9LACO</name>
<keyword evidence="4" id="KW-1185">Reference proteome</keyword>
<dbReference type="EMBL" id="JAAXPN010000001">
    <property type="protein sequence ID" value="NKZ23463.1"/>
    <property type="molecule type" value="Genomic_DNA"/>
</dbReference>
<keyword evidence="1" id="KW-1133">Transmembrane helix</keyword>
<dbReference type="Proteomes" id="UP000549765">
    <property type="component" value="Unassembled WGS sequence"/>
</dbReference>